<reference evidence="3" key="1">
    <citation type="journal article" date="2020" name="J. Eukaryot. Microbiol.">
        <title>De novo Sequencing, Assembly and Annotation of the Transcriptome for the Free-Living Testate Amoeba Arcella intermedia.</title>
        <authorList>
            <person name="Ribeiro G.M."/>
            <person name="Porfirio-Sousa A.L."/>
            <person name="Maurer-Alcala X.X."/>
            <person name="Katz L.A."/>
            <person name="Lahr D.J.G."/>
        </authorList>
    </citation>
    <scope>NUCLEOTIDE SEQUENCE</scope>
</reference>
<keyword evidence="1 2" id="KW-0175">Coiled coil</keyword>
<dbReference type="AlphaFoldDB" id="A0A6B2L3L3"/>
<dbReference type="GO" id="GO:0000149">
    <property type="term" value="F:SNARE binding"/>
    <property type="evidence" value="ECO:0007669"/>
    <property type="project" value="TreeGrafter"/>
</dbReference>
<organism evidence="3">
    <name type="scientific">Arcella intermedia</name>
    <dbReference type="NCBI Taxonomy" id="1963864"/>
    <lineage>
        <taxon>Eukaryota</taxon>
        <taxon>Amoebozoa</taxon>
        <taxon>Tubulinea</taxon>
        <taxon>Elardia</taxon>
        <taxon>Arcellinida</taxon>
        <taxon>Sphaerothecina</taxon>
        <taxon>Arcellidae</taxon>
        <taxon>Arcella</taxon>
    </lineage>
</organism>
<dbReference type="PANTHER" id="PTHR15157:SF5">
    <property type="entry name" value="UV RADIATION RESISTANCE-ASSOCIATED GENE PROTEIN"/>
    <property type="match status" value="1"/>
</dbReference>
<evidence type="ECO:0000256" key="1">
    <source>
        <dbReference type="ARBA" id="ARBA00023054"/>
    </source>
</evidence>
<dbReference type="PANTHER" id="PTHR15157">
    <property type="entry name" value="UV RADIATION RESISTANCE-ASSOCIATED GENE PROTEIN"/>
    <property type="match status" value="1"/>
</dbReference>
<evidence type="ECO:0000313" key="3">
    <source>
        <dbReference type="EMBL" id="NDV31550.1"/>
    </source>
</evidence>
<dbReference type="GO" id="GO:0000323">
    <property type="term" value="C:lytic vacuole"/>
    <property type="evidence" value="ECO:0007669"/>
    <property type="project" value="TreeGrafter"/>
</dbReference>
<dbReference type="Pfam" id="PF10186">
    <property type="entry name" value="ATG14"/>
    <property type="match status" value="1"/>
</dbReference>
<dbReference type="InterPro" id="IPR018791">
    <property type="entry name" value="UV_resistance/autophagy_Atg14"/>
</dbReference>
<dbReference type="GO" id="GO:0005768">
    <property type="term" value="C:endosome"/>
    <property type="evidence" value="ECO:0007669"/>
    <property type="project" value="TreeGrafter"/>
</dbReference>
<name>A0A6B2L3L3_9EUKA</name>
<evidence type="ECO:0000256" key="2">
    <source>
        <dbReference type="SAM" id="Coils"/>
    </source>
</evidence>
<protein>
    <submittedName>
        <fullName evidence="3">Uncharacterized protein</fullName>
    </submittedName>
</protein>
<dbReference type="GO" id="GO:0032991">
    <property type="term" value="C:protein-containing complex"/>
    <property type="evidence" value="ECO:0007669"/>
    <property type="project" value="UniProtKB-ARBA"/>
</dbReference>
<feature type="coiled-coil region" evidence="2">
    <location>
        <begin position="223"/>
        <end position="254"/>
    </location>
</feature>
<accession>A0A6B2L3L3</accession>
<sequence>MESSSSFDSLAPLIPNNGPARIPPQLRAMRHFVDIQARNLKVLGNNSLMHSYFSLHAILEAAQTQEAPTEEPFYVSEIVYFCNNPHWCALPNSLPEYEKFYLVIWDCSSHPLQVVQKITVVLKDLKYIESDSFSFPENTILFKLVDGLYTFKETRNDLIATNQMQKQSIKQQNQQLLPATKLSMTRKDFLSILEKKKELLGKQEQQKMIFYDLEQKLQRKKEYFELIKKRDEMRDQVKQLRQDYQRTKEIIESEGAVVNQNSEKLLPVANEIKQNIQNNTQQQQILSKLQPLCAEKSKEYEKIMFNIKVDVLELIHQLRNIYPIARQATKDPLTICGLPLPSTDYSNHDEELIAVALGHVCHAVFLLSKYLDVPLRYQMIYRCSRSAIIMDEVSHKGQYPLYSKGVDKTRFDYAVFLLNKNLEQLSNSQKLDAKSKDTLPNLLQLFDHLEAQLAQMKTT</sequence>
<proteinExistence type="predicted"/>
<dbReference type="EMBL" id="GIBP01002581">
    <property type="protein sequence ID" value="NDV31550.1"/>
    <property type="molecule type" value="Transcribed_RNA"/>
</dbReference>
<dbReference type="GO" id="GO:0035493">
    <property type="term" value="P:SNARE complex assembly"/>
    <property type="evidence" value="ECO:0007669"/>
    <property type="project" value="TreeGrafter"/>
</dbReference>